<comment type="similarity">
    <text evidence="1">Belongs to the LysR transcriptional regulatory family.</text>
</comment>
<organism evidence="6 7">
    <name type="scientific">Vagococcus humatus</name>
    <dbReference type="NCBI Taxonomy" id="1889241"/>
    <lineage>
        <taxon>Bacteria</taxon>
        <taxon>Bacillati</taxon>
        <taxon>Bacillota</taxon>
        <taxon>Bacilli</taxon>
        <taxon>Lactobacillales</taxon>
        <taxon>Enterococcaceae</taxon>
        <taxon>Vagococcus</taxon>
    </lineage>
</organism>
<dbReference type="PROSITE" id="PS50931">
    <property type="entry name" value="HTH_LYSR"/>
    <property type="match status" value="1"/>
</dbReference>
<dbReference type="RefSeq" id="WP_125942586.1">
    <property type="nucleotide sequence ID" value="NZ_PXZH01000001.1"/>
</dbReference>
<evidence type="ECO:0000256" key="2">
    <source>
        <dbReference type="ARBA" id="ARBA00023015"/>
    </source>
</evidence>
<dbReference type="CDD" id="cd05466">
    <property type="entry name" value="PBP2_LTTR_substrate"/>
    <property type="match status" value="1"/>
</dbReference>
<dbReference type="Gene3D" id="3.40.190.290">
    <property type="match status" value="1"/>
</dbReference>
<keyword evidence="7" id="KW-1185">Reference proteome</keyword>
<dbReference type="SUPFAM" id="SSF46785">
    <property type="entry name" value="Winged helix' DNA-binding domain"/>
    <property type="match status" value="1"/>
</dbReference>
<dbReference type="Gene3D" id="1.10.10.10">
    <property type="entry name" value="Winged helix-like DNA-binding domain superfamily/Winged helix DNA-binding domain"/>
    <property type="match status" value="1"/>
</dbReference>
<evidence type="ECO:0000259" key="5">
    <source>
        <dbReference type="PROSITE" id="PS50931"/>
    </source>
</evidence>
<evidence type="ECO:0000313" key="7">
    <source>
        <dbReference type="Proteomes" id="UP000277864"/>
    </source>
</evidence>
<evidence type="ECO:0000256" key="3">
    <source>
        <dbReference type="ARBA" id="ARBA00023125"/>
    </source>
</evidence>
<dbReference type="GO" id="GO:0003700">
    <property type="term" value="F:DNA-binding transcription factor activity"/>
    <property type="evidence" value="ECO:0007669"/>
    <property type="project" value="InterPro"/>
</dbReference>
<dbReference type="Proteomes" id="UP000277864">
    <property type="component" value="Unassembled WGS sequence"/>
</dbReference>
<dbReference type="PRINTS" id="PR00039">
    <property type="entry name" value="HTHLYSR"/>
</dbReference>
<dbReference type="AlphaFoldDB" id="A0A3S0AER9"/>
<dbReference type="GO" id="GO:0000976">
    <property type="term" value="F:transcription cis-regulatory region binding"/>
    <property type="evidence" value="ECO:0007669"/>
    <property type="project" value="TreeGrafter"/>
</dbReference>
<gene>
    <name evidence="6" type="ORF">C7P63_02520</name>
</gene>
<dbReference type="PANTHER" id="PTHR30126:SF40">
    <property type="entry name" value="HTH-TYPE TRANSCRIPTIONAL REGULATOR GLTR"/>
    <property type="match status" value="1"/>
</dbReference>
<dbReference type="InterPro" id="IPR036390">
    <property type="entry name" value="WH_DNA-bd_sf"/>
</dbReference>
<dbReference type="InterPro" id="IPR036388">
    <property type="entry name" value="WH-like_DNA-bd_sf"/>
</dbReference>
<evidence type="ECO:0000256" key="4">
    <source>
        <dbReference type="ARBA" id="ARBA00023163"/>
    </source>
</evidence>
<dbReference type="Pfam" id="PF00126">
    <property type="entry name" value="HTH_1"/>
    <property type="match status" value="1"/>
</dbReference>
<proteinExistence type="inferred from homology"/>
<evidence type="ECO:0000256" key="1">
    <source>
        <dbReference type="ARBA" id="ARBA00009437"/>
    </source>
</evidence>
<dbReference type="PANTHER" id="PTHR30126">
    <property type="entry name" value="HTH-TYPE TRANSCRIPTIONAL REGULATOR"/>
    <property type="match status" value="1"/>
</dbReference>
<dbReference type="InterPro" id="IPR000847">
    <property type="entry name" value="LysR_HTH_N"/>
</dbReference>
<dbReference type="EMBL" id="PXZH01000001">
    <property type="protein sequence ID" value="RST89972.1"/>
    <property type="molecule type" value="Genomic_DNA"/>
</dbReference>
<reference evidence="6 7" key="1">
    <citation type="submission" date="2018-03" db="EMBL/GenBank/DDBJ databases">
        <authorList>
            <person name="Gulvik C.A."/>
        </authorList>
    </citation>
    <scope>NUCLEOTIDE SEQUENCE [LARGE SCALE GENOMIC DNA]</scope>
    <source>
        <strain evidence="6 7">JCM 31581</strain>
    </source>
</reference>
<keyword evidence="3" id="KW-0238">DNA-binding</keyword>
<comment type="caution">
    <text evidence="6">The sequence shown here is derived from an EMBL/GenBank/DDBJ whole genome shotgun (WGS) entry which is preliminary data.</text>
</comment>
<sequence>MKDHPNKLLSSRTFTYFLQLTDTLNYTKAAQLLGISQPALTQQIKKMEASVGTPLFENHGKQLQMTEAGKIMKRTIDSVYEILVEGTESIQQESSVTSGKITIGVSASVQDKVLTDFIIDYYRMYPNIEISLMMVGRKEVWDFLDKNKIDIAILYLPDGMLKKWKSYEATSIIKDEVLFIHNNPEFYGKTSITYGESMELPWATYPKTYFVSEVIQSAFHSQEFRLPEAVVHFTRPDQMLRFARATGVYTVVPKSFFEPYRHKENLHALPFEPPIKMNLSFIYRKEKLKIPRVKHFFETFFTYIEDEDYLSRLNKFTD</sequence>
<feature type="domain" description="HTH lysR-type" evidence="5">
    <location>
        <begin position="9"/>
        <end position="66"/>
    </location>
</feature>
<dbReference type="InterPro" id="IPR005119">
    <property type="entry name" value="LysR_subst-bd"/>
</dbReference>
<dbReference type="Pfam" id="PF03466">
    <property type="entry name" value="LysR_substrate"/>
    <property type="match status" value="1"/>
</dbReference>
<keyword evidence="4" id="KW-0804">Transcription</keyword>
<name>A0A3S0AER9_9ENTE</name>
<dbReference type="OrthoDB" id="9803735at2"/>
<keyword evidence="2" id="KW-0805">Transcription regulation</keyword>
<dbReference type="SUPFAM" id="SSF53850">
    <property type="entry name" value="Periplasmic binding protein-like II"/>
    <property type="match status" value="1"/>
</dbReference>
<protein>
    <submittedName>
        <fullName evidence="6">LysR family transcriptional regulator</fullName>
    </submittedName>
</protein>
<evidence type="ECO:0000313" key="6">
    <source>
        <dbReference type="EMBL" id="RST89972.1"/>
    </source>
</evidence>
<accession>A0A3S0AER9</accession>